<name>A0A1C5IMN9_9ACTN</name>
<dbReference type="EMBL" id="LT607751">
    <property type="protein sequence ID" value="SCG59291.1"/>
    <property type="molecule type" value="Genomic_DNA"/>
</dbReference>
<dbReference type="Proteomes" id="UP000198210">
    <property type="component" value="Chromosome I"/>
</dbReference>
<dbReference type="RefSeq" id="WP_088971564.1">
    <property type="nucleotide sequence ID" value="NZ_JBHLYF010000043.1"/>
</dbReference>
<proteinExistence type="predicted"/>
<dbReference type="AlphaFoldDB" id="A0A1C5IMN9"/>
<accession>A0A1C5IMN9</accession>
<gene>
    <name evidence="1" type="ORF">GA0074704_3582</name>
</gene>
<reference evidence="1 2" key="1">
    <citation type="submission" date="2016-06" db="EMBL/GenBank/DDBJ databases">
        <authorList>
            <person name="Kjaerup R.B."/>
            <person name="Dalgaard T.S."/>
            <person name="Juul-Madsen H.R."/>
        </authorList>
    </citation>
    <scope>NUCLEOTIDE SEQUENCE [LARGE SCALE GENOMIC DNA]</scope>
    <source>
        <strain evidence="1 2">DSM 45097</strain>
    </source>
</reference>
<protein>
    <submittedName>
        <fullName evidence="1">Uncharacterized protein</fullName>
    </submittedName>
</protein>
<sequence>MPPQSTEFAPNIMSAFRKGVDLVEDVLRRIREGWDKLVASVNSLLKRVEDELDNDSIWATISEWWTEKIASAVRKIHELMETIGKEVSNALQRLEYAFQGSVPIGSLFETGFQFTTGVLTPLSEIGNDMGGGHNLAYWQGPTKEVYTQEVERQTKAVDASVGKVKATSQWLADVATANTAYIVEVGEHYAAVAGAITSTAIDISETAAGAVTQAPFALQEFSSLIGTAVSEGMSYLLNLGKRLAEVIQSINTLANEIADHSGELNGGRWPQSVTG</sequence>
<organism evidence="1 2">
    <name type="scientific">Micromonospora siamensis</name>
    <dbReference type="NCBI Taxonomy" id="299152"/>
    <lineage>
        <taxon>Bacteria</taxon>
        <taxon>Bacillati</taxon>
        <taxon>Actinomycetota</taxon>
        <taxon>Actinomycetes</taxon>
        <taxon>Micromonosporales</taxon>
        <taxon>Micromonosporaceae</taxon>
        <taxon>Micromonospora</taxon>
    </lineage>
</organism>
<evidence type="ECO:0000313" key="2">
    <source>
        <dbReference type="Proteomes" id="UP000198210"/>
    </source>
</evidence>
<evidence type="ECO:0000313" key="1">
    <source>
        <dbReference type="EMBL" id="SCG59291.1"/>
    </source>
</evidence>
<keyword evidence="2" id="KW-1185">Reference proteome</keyword>